<evidence type="ECO:0000259" key="1">
    <source>
        <dbReference type="Pfam" id="PF13590"/>
    </source>
</evidence>
<dbReference type="STRING" id="290315.Clim_1528"/>
<dbReference type="Pfam" id="PF13590">
    <property type="entry name" value="DUF4136"/>
    <property type="match status" value="1"/>
</dbReference>
<reference evidence="2 3" key="1">
    <citation type="submission" date="2008-05" db="EMBL/GenBank/DDBJ databases">
        <title>Complete sequence of Chlorobium limicola DSM 245.</title>
        <authorList>
            <consortium name="US DOE Joint Genome Institute"/>
            <person name="Lucas S."/>
            <person name="Copeland A."/>
            <person name="Lapidus A."/>
            <person name="Glavina del Rio T."/>
            <person name="Dalin E."/>
            <person name="Tice H."/>
            <person name="Bruce D."/>
            <person name="Goodwin L."/>
            <person name="Pitluck S."/>
            <person name="Schmutz J."/>
            <person name="Larimer F."/>
            <person name="Land M."/>
            <person name="Hauser L."/>
            <person name="Kyrpides N."/>
            <person name="Ovchinnikova G."/>
            <person name="Zhao F."/>
            <person name="Li T."/>
            <person name="Liu Z."/>
            <person name="Overmann J."/>
            <person name="Bryant D.A."/>
            <person name="Richardson P."/>
        </authorList>
    </citation>
    <scope>NUCLEOTIDE SEQUENCE [LARGE SCALE GENOMIC DNA]</scope>
    <source>
        <strain evidence="3">DSM 245 / NBRC 103803 / 6330</strain>
    </source>
</reference>
<protein>
    <recommendedName>
        <fullName evidence="1">DUF4136 domain-containing protein</fullName>
    </recommendedName>
</protein>
<organism evidence="2 3">
    <name type="scientific">Chlorobium limicola (strain DSM 245 / NBRC 103803 / 6330)</name>
    <dbReference type="NCBI Taxonomy" id="290315"/>
    <lineage>
        <taxon>Bacteria</taxon>
        <taxon>Pseudomonadati</taxon>
        <taxon>Chlorobiota</taxon>
        <taxon>Chlorobiia</taxon>
        <taxon>Chlorobiales</taxon>
        <taxon>Chlorobiaceae</taxon>
        <taxon>Chlorobium/Pelodictyon group</taxon>
        <taxon>Chlorobium</taxon>
    </lineage>
</organism>
<evidence type="ECO:0000313" key="3">
    <source>
        <dbReference type="Proteomes" id="UP000008841"/>
    </source>
</evidence>
<evidence type="ECO:0000313" key="2">
    <source>
        <dbReference type="EMBL" id="ACD90578.1"/>
    </source>
</evidence>
<dbReference type="EMBL" id="CP001097">
    <property type="protein sequence ID" value="ACD90578.1"/>
    <property type="molecule type" value="Genomic_DNA"/>
</dbReference>
<accession>B3EDF3</accession>
<dbReference type="Gene3D" id="3.30.160.670">
    <property type="match status" value="1"/>
</dbReference>
<name>B3EDF3_CHLL2</name>
<dbReference type="OrthoDB" id="5432251at2"/>
<sequence length="201" mass="23144" precursor="true">MQKIMKYILAPILPVLVMLLATSCSSFSVMSDFDRNFNFNRPLTYQWVTPPVDESPDLLSANPLIRKRVQDAVSTELVSRGLMPAGLSRPDLLLVVRAYVNEKSFTRYDMHPFHHSFFYHGRIFRYSPGFSPFYEDPVTVYYEEGNLVVDMLDEKGTNLVWRGSARGYLKKYRTGESMQKDIDLAVSEIFADFPSPKHVAR</sequence>
<dbReference type="AlphaFoldDB" id="B3EDF3"/>
<dbReference type="PROSITE" id="PS51257">
    <property type="entry name" value="PROKAR_LIPOPROTEIN"/>
    <property type="match status" value="1"/>
</dbReference>
<dbReference type="Proteomes" id="UP000008841">
    <property type="component" value="Chromosome"/>
</dbReference>
<gene>
    <name evidence="2" type="ordered locus">Clim_1528</name>
</gene>
<feature type="domain" description="DUF4136" evidence="1">
    <location>
        <begin position="29"/>
        <end position="194"/>
    </location>
</feature>
<dbReference type="KEGG" id="cli:Clim_1528"/>
<dbReference type="InterPro" id="IPR025411">
    <property type="entry name" value="DUF4136"/>
</dbReference>
<proteinExistence type="predicted"/>
<dbReference type="HOGENOM" id="CLU_113282_0_1_10"/>